<dbReference type="RefSeq" id="WP_090915778.1">
    <property type="nucleotide sequence ID" value="NZ_FMVM01000002.1"/>
</dbReference>
<dbReference type="PANTHER" id="PTHR43664:SF1">
    <property type="entry name" value="BETA-METHYLMALYL-COA DEHYDRATASE"/>
    <property type="match status" value="1"/>
</dbReference>
<dbReference type="Proteomes" id="UP000198538">
    <property type="component" value="Unassembled WGS sequence"/>
</dbReference>
<dbReference type="CDD" id="cd03454">
    <property type="entry name" value="YdeM"/>
    <property type="match status" value="1"/>
</dbReference>
<dbReference type="InterPro" id="IPR002539">
    <property type="entry name" value="MaoC-like_dom"/>
</dbReference>
<dbReference type="InterPro" id="IPR029069">
    <property type="entry name" value="HotDog_dom_sf"/>
</dbReference>
<gene>
    <name evidence="2" type="ORF">SAMN05720606_10240</name>
</gene>
<dbReference type="Pfam" id="PF01575">
    <property type="entry name" value="MaoC_dehydratas"/>
    <property type="match status" value="1"/>
</dbReference>
<dbReference type="STRING" id="582692.SAMN05720606_10240"/>
<dbReference type="InterPro" id="IPR052342">
    <property type="entry name" value="MCH/BMMD"/>
</dbReference>
<evidence type="ECO:0000313" key="3">
    <source>
        <dbReference type="Proteomes" id="UP000198538"/>
    </source>
</evidence>
<evidence type="ECO:0000259" key="1">
    <source>
        <dbReference type="Pfam" id="PF01575"/>
    </source>
</evidence>
<dbReference type="Gene3D" id="3.10.129.10">
    <property type="entry name" value="Hotdog Thioesterase"/>
    <property type="match status" value="1"/>
</dbReference>
<name>A0A1G5CD32_9BACL</name>
<dbReference type="SUPFAM" id="SSF54637">
    <property type="entry name" value="Thioesterase/thiol ester dehydrase-isomerase"/>
    <property type="match status" value="1"/>
</dbReference>
<reference evidence="3" key="1">
    <citation type="submission" date="2016-10" db="EMBL/GenBank/DDBJ databases">
        <authorList>
            <person name="Varghese N."/>
            <person name="Submissions S."/>
        </authorList>
    </citation>
    <scope>NUCLEOTIDE SEQUENCE [LARGE SCALE GENOMIC DNA]</scope>
    <source>
        <strain evidence="3">BL9</strain>
    </source>
</reference>
<feature type="domain" description="MaoC-like" evidence="1">
    <location>
        <begin position="8"/>
        <end position="122"/>
    </location>
</feature>
<keyword evidence="3" id="KW-1185">Reference proteome</keyword>
<dbReference type="PANTHER" id="PTHR43664">
    <property type="entry name" value="MONOAMINE OXIDASE-RELATED"/>
    <property type="match status" value="1"/>
</dbReference>
<dbReference type="EMBL" id="FMVM01000002">
    <property type="protein sequence ID" value="SCY00198.1"/>
    <property type="molecule type" value="Genomic_DNA"/>
</dbReference>
<organism evidence="2 3">
    <name type="scientific">Paenibacillus polysaccharolyticus</name>
    <dbReference type="NCBI Taxonomy" id="582692"/>
    <lineage>
        <taxon>Bacteria</taxon>
        <taxon>Bacillati</taxon>
        <taxon>Bacillota</taxon>
        <taxon>Bacilli</taxon>
        <taxon>Bacillales</taxon>
        <taxon>Paenibacillaceae</taxon>
        <taxon>Paenibacillus</taxon>
    </lineage>
</organism>
<dbReference type="AlphaFoldDB" id="A0A1G5CD32"/>
<evidence type="ECO:0000313" key="2">
    <source>
        <dbReference type="EMBL" id="SCY00198.1"/>
    </source>
</evidence>
<sequence length="141" mass="16022">MKFSDFKLGQRYETGSVLLTREEIIRFAELYDPQYMHLDEDKAKKGRFGDLIASGMQTLNVTFRLWIDVGVYGEHIIAGTGMNHIQFLKPVYPGDELHVIAEVTELRPRRTGNGTVTVLLSTYNQKGQNVFRAELSALVDN</sequence>
<protein>
    <submittedName>
        <fullName evidence="2">Acyl dehydratase</fullName>
    </submittedName>
</protein>
<proteinExistence type="predicted"/>
<accession>A0A1G5CD32</accession>